<dbReference type="Proteomes" id="UP000280668">
    <property type="component" value="Unassembled WGS sequence"/>
</dbReference>
<evidence type="ECO:0000313" key="8">
    <source>
        <dbReference type="EMBL" id="ROR74389.1"/>
    </source>
</evidence>
<dbReference type="EMBL" id="RKHK01000001">
    <property type="protein sequence ID" value="ROR74389.1"/>
    <property type="molecule type" value="Genomic_DNA"/>
</dbReference>
<accession>A0A3N2BGL0</accession>
<keyword evidence="2" id="KW-0813">Transport</keyword>
<comment type="subcellular location">
    <subcellularLocation>
        <location evidence="1">Membrane</location>
        <topology evidence="1">Multi-pass membrane protein</topology>
    </subcellularLocation>
</comment>
<comment type="caution">
    <text evidence="8">The sequence shown here is derived from an EMBL/GenBank/DDBJ whole genome shotgun (WGS) entry which is preliminary data.</text>
</comment>
<dbReference type="PANTHER" id="PTHR36838">
    <property type="entry name" value="AUXIN EFFLUX CARRIER FAMILY PROTEIN"/>
    <property type="match status" value="1"/>
</dbReference>
<evidence type="ECO:0000256" key="2">
    <source>
        <dbReference type="ARBA" id="ARBA00022448"/>
    </source>
</evidence>
<organism evidence="8 9">
    <name type="scientific">Bogoriella caseilytica</name>
    <dbReference type="NCBI Taxonomy" id="56055"/>
    <lineage>
        <taxon>Bacteria</taxon>
        <taxon>Bacillati</taxon>
        <taxon>Actinomycetota</taxon>
        <taxon>Actinomycetes</taxon>
        <taxon>Micrococcales</taxon>
        <taxon>Bogoriellaceae</taxon>
        <taxon>Bogoriella</taxon>
    </lineage>
</organism>
<feature type="transmembrane region" description="Helical" evidence="7">
    <location>
        <begin position="260"/>
        <end position="281"/>
    </location>
</feature>
<feature type="transmembrane region" description="Helical" evidence="7">
    <location>
        <begin position="166"/>
        <end position="186"/>
    </location>
</feature>
<protein>
    <recommendedName>
        <fullName evidence="10">AEC family transporter</fullName>
    </recommendedName>
</protein>
<evidence type="ECO:0000256" key="7">
    <source>
        <dbReference type="SAM" id="Phobius"/>
    </source>
</evidence>
<feature type="transmembrane region" description="Helical" evidence="7">
    <location>
        <begin position="61"/>
        <end position="83"/>
    </location>
</feature>
<keyword evidence="5 7" id="KW-1133">Transmembrane helix</keyword>
<keyword evidence="6 7" id="KW-0472">Membrane</keyword>
<evidence type="ECO:0000256" key="3">
    <source>
        <dbReference type="ARBA" id="ARBA00022475"/>
    </source>
</evidence>
<evidence type="ECO:0008006" key="10">
    <source>
        <dbReference type="Google" id="ProtNLM"/>
    </source>
</evidence>
<dbReference type="OrthoDB" id="5405318at2"/>
<keyword evidence="3" id="KW-1003">Cell membrane</keyword>
<gene>
    <name evidence="8" type="ORF">EDD31_2803</name>
</gene>
<dbReference type="RefSeq" id="WP_123304685.1">
    <property type="nucleotide sequence ID" value="NZ_RKHK01000001.1"/>
</dbReference>
<evidence type="ECO:0000256" key="1">
    <source>
        <dbReference type="ARBA" id="ARBA00004141"/>
    </source>
</evidence>
<feature type="transmembrane region" description="Helical" evidence="7">
    <location>
        <begin position="231"/>
        <end position="254"/>
    </location>
</feature>
<feature type="transmembrane region" description="Helical" evidence="7">
    <location>
        <begin position="124"/>
        <end position="145"/>
    </location>
</feature>
<feature type="transmembrane region" description="Helical" evidence="7">
    <location>
        <begin position="95"/>
        <end position="118"/>
    </location>
</feature>
<evidence type="ECO:0000256" key="6">
    <source>
        <dbReference type="ARBA" id="ARBA00023136"/>
    </source>
</evidence>
<dbReference type="GO" id="GO:0055085">
    <property type="term" value="P:transmembrane transport"/>
    <property type="evidence" value="ECO:0007669"/>
    <property type="project" value="InterPro"/>
</dbReference>
<dbReference type="AlphaFoldDB" id="A0A3N2BGL0"/>
<dbReference type="GO" id="GO:0016020">
    <property type="term" value="C:membrane"/>
    <property type="evidence" value="ECO:0007669"/>
    <property type="project" value="UniProtKB-SubCell"/>
</dbReference>
<name>A0A3N2BGL0_9MICO</name>
<evidence type="ECO:0000313" key="9">
    <source>
        <dbReference type="Proteomes" id="UP000280668"/>
    </source>
</evidence>
<dbReference type="InterPro" id="IPR004776">
    <property type="entry name" value="Mem_transp_PIN-like"/>
</dbReference>
<feature type="transmembrane region" description="Helical" evidence="7">
    <location>
        <begin position="6"/>
        <end position="22"/>
    </location>
</feature>
<feature type="transmembrane region" description="Helical" evidence="7">
    <location>
        <begin position="293"/>
        <end position="312"/>
    </location>
</feature>
<sequence>MAAVLSGFTIIWIVIAVGFLLARFRLVPADAQRVMGLLVYYVGLPSMLFVTVSAADLGDVLGVQFVIAALSAFATLAIFLIVARFLLRGRSASELFVGGVSSSLVNSANLGFPIAAYVIGDLTFAAPVLMFQLLLYMPVQASILDQLGRQDAGPRGRSLLRGLRQSAVNPMILGSLVGLAFAWQGWSLPEPAQESLALMGGIAIPLALLAFGITLASSSPLSRSGGRRRDVLLASVLKLGVHPALAYLLAAFGFGLDGVGLLAAVVMASLPAAQNALVLALRYDRGVVVARDTVLVSTLIGVPAMALVAVLLA</sequence>
<keyword evidence="9" id="KW-1185">Reference proteome</keyword>
<proteinExistence type="predicted"/>
<feature type="transmembrane region" description="Helical" evidence="7">
    <location>
        <begin position="34"/>
        <end position="55"/>
    </location>
</feature>
<dbReference type="Pfam" id="PF03547">
    <property type="entry name" value="Mem_trans"/>
    <property type="match status" value="1"/>
</dbReference>
<keyword evidence="4 7" id="KW-0812">Transmembrane</keyword>
<evidence type="ECO:0000256" key="5">
    <source>
        <dbReference type="ARBA" id="ARBA00022989"/>
    </source>
</evidence>
<dbReference type="PANTHER" id="PTHR36838:SF1">
    <property type="entry name" value="SLR1864 PROTEIN"/>
    <property type="match status" value="1"/>
</dbReference>
<evidence type="ECO:0000256" key="4">
    <source>
        <dbReference type="ARBA" id="ARBA00022692"/>
    </source>
</evidence>
<feature type="transmembrane region" description="Helical" evidence="7">
    <location>
        <begin position="198"/>
        <end position="219"/>
    </location>
</feature>
<reference evidence="8 9" key="1">
    <citation type="submission" date="2018-11" db="EMBL/GenBank/DDBJ databases">
        <title>Sequencing the genomes of 1000 actinobacteria strains.</title>
        <authorList>
            <person name="Klenk H.-P."/>
        </authorList>
    </citation>
    <scope>NUCLEOTIDE SEQUENCE [LARGE SCALE GENOMIC DNA]</scope>
    <source>
        <strain evidence="8 9">DSM 11294</strain>
    </source>
</reference>